<evidence type="ECO:0000313" key="3">
    <source>
        <dbReference type="EMBL" id="AFA74772.1"/>
    </source>
</evidence>
<name>H6N3U9_GORPV</name>
<dbReference type="Proteomes" id="UP000009154">
    <property type="component" value="Chromosome"/>
</dbReference>
<feature type="region of interest" description="Disordered" evidence="1">
    <location>
        <begin position="1"/>
        <end position="20"/>
    </location>
</feature>
<dbReference type="PANTHER" id="PTHR10742">
    <property type="entry name" value="FLAVIN MONOAMINE OXIDASE"/>
    <property type="match status" value="1"/>
</dbReference>
<organism evidence="3 4">
    <name type="scientific">Gordonia polyisoprenivorans (strain DSM 44266 / VH2)</name>
    <dbReference type="NCBI Taxonomy" id="1112204"/>
    <lineage>
        <taxon>Bacteria</taxon>
        <taxon>Bacillati</taxon>
        <taxon>Actinomycetota</taxon>
        <taxon>Actinomycetes</taxon>
        <taxon>Mycobacteriales</taxon>
        <taxon>Gordoniaceae</taxon>
        <taxon>Gordonia</taxon>
    </lineage>
</organism>
<dbReference type="Gene3D" id="1.10.405.40">
    <property type="match status" value="1"/>
</dbReference>
<dbReference type="Gene3D" id="3.50.50.60">
    <property type="entry name" value="FAD/NAD(P)-binding domain"/>
    <property type="match status" value="1"/>
</dbReference>
<dbReference type="SUPFAM" id="SSF51905">
    <property type="entry name" value="FAD/NAD(P)-binding domain"/>
    <property type="match status" value="1"/>
</dbReference>
<evidence type="ECO:0000259" key="2">
    <source>
        <dbReference type="Pfam" id="PF01593"/>
    </source>
</evidence>
<dbReference type="InterPro" id="IPR050281">
    <property type="entry name" value="Flavin_monoamine_oxidase"/>
</dbReference>
<feature type="compositionally biased region" description="Low complexity" evidence="1">
    <location>
        <begin position="8"/>
        <end position="20"/>
    </location>
</feature>
<dbReference type="eggNOG" id="COG1231">
    <property type="taxonomic scope" value="Bacteria"/>
</dbReference>
<dbReference type="GO" id="GO:0016491">
    <property type="term" value="F:oxidoreductase activity"/>
    <property type="evidence" value="ECO:0007669"/>
    <property type="project" value="InterPro"/>
</dbReference>
<sequence>MSGAGEVAEPTTAEPTTAAPITIFGPDFPFAYDEWIAHPAGLGEVPADALGAEVAVIGAGMAGMVAAYELMRMGLRPVVYEPDRIGGRLRSEPFVPGEPEVAELGGMRFPISSSAFFGYVNRFGLRSAPFPNPLTEAAGSTVIDIGGETFYARTLDDLPPVYREISDAWDAALERIAGYTGLQQAIRERDTIELKRRWNALVADWDDRSFYDFLATSTEFGSLSFRHRELFGQVGFGTGGWDSDFANSMLEILRVVLTNCDTDQHLIVGGAEQVPRALWADAPQQITHWPVGTSLSSLHHGAPRAGVRSLRRLGPNRIEVTDRWGDSRVFGAVIATCQAWLLSTEIECDEALFSQDLWMALDRTRYMQSSKTFVMVDRPFWTDRDPRTGRDVLSMTLTDRLTRGTYLFDNGPDRPGVICLSYSWMSDALKMLPHPVERRVSLALSALRKIYPDLDIAEHIVGRPITVSWEDDPNFLGAFKGALPGHYRYNTRMYGHFHDQHLLPEQERGIFIAGDDVSFTPAWVEGAVQTGLNAVWGVMTHFGGRCHPDNPGPGDRYAELGPIDIGG</sequence>
<dbReference type="Pfam" id="PF01593">
    <property type="entry name" value="Amino_oxidase"/>
    <property type="match status" value="1"/>
</dbReference>
<dbReference type="GeneID" id="90160774"/>
<dbReference type="KEGG" id="gpo:GPOL_c37600"/>
<dbReference type="EMBL" id="CP003119">
    <property type="protein sequence ID" value="AFA74772.1"/>
    <property type="molecule type" value="Genomic_DNA"/>
</dbReference>
<dbReference type="InterPro" id="IPR002937">
    <property type="entry name" value="Amino_oxidase"/>
</dbReference>
<protein>
    <submittedName>
        <fullName evidence="3">Amine oxidase</fullName>
    </submittedName>
</protein>
<dbReference type="Gene3D" id="3.90.660.10">
    <property type="match status" value="1"/>
</dbReference>
<proteinExistence type="predicted"/>
<dbReference type="SUPFAM" id="SSF54373">
    <property type="entry name" value="FAD-linked reductases, C-terminal domain"/>
    <property type="match status" value="1"/>
</dbReference>
<dbReference type="AlphaFoldDB" id="H6N3U9"/>
<keyword evidence="4" id="KW-1185">Reference proteome</keyword>
<evidence type="ECO:0000313" key="4">
    <source>
        <dbReference type="Proteomes" id="UP000009154"/>
    </source>
</evidence>
<feature type="domain" description="Amine oxidase" evidence="2">
    <location>
        <begin position="61"/>
        <end position="537"/>
    </location>
</feature>
<accession>H6N3U9</accession>
<reference evidence="3 4" key="1">
    <citation type="journal article" date="2012" name="Appl. Environ. Microbiol.">
        <title>Involvement of two latex-clearing proteins during rubber degradation and insights into the subsequent degradation pathway revealed by the genome sequence of Gordonia polyisoprenivorans strain VH2.</title>
        <authorList>
            <person name="Hiessl S."/>
            <person name="Schuldes J."/>
            <person name="Thurmer A."/>
            <person name="Halbsguth T."/>
            <person name="Broker D."/>
            <person name="Angelov A."/>
            <person name="Liebl W."/>
            <person name="Daniel R."/>
            <person name="Steinbuchel A."/>
        </authorList>
    </citation>
    <scope>NUCLEOTIDE SEQUENCE [LARGE SCALE GENOMIC DNA]</scope>
    <source>
        <strain evidence="4">DSM 44266 / VH2</strain>
    </source>
</reference>
<dbReference type="PANTHER" id="PTHR10742:SF410">
    <property type="entry name" value="LYSINE-SPECIFIC HISTONE DEMETHYLASE 2"/>
    <property type="match status" value="1"/>
</dbReference>
<evidence type="ECO:0000256" key="1">
    <source>
        <dbReference type="SAM" id="MobiDB-lite"/>
    </source>
</evidence>
<dbReference type="InterPro" id="IPR036188">
    <property type="entry name" value="FAD/NAD-bd_sf"/>
</dbReference>
<gene>
    <name evidence="3" type="ordered locus">GPOL_c37600</name>
</gene>
<dbReference type="STRING" id="1112204.GPOL_c37600"/>
<dbReference type="RefSeq" id="WP_014361103.1">
    <property type="nucleotide sequence ID" value="NC_016906.1"/>
</dbReference>
<dbReference type="HOGENOM" id="CLU_021400_0_0_11"/>